<dbReference type="GO" id="GO:0033743">
    <property type="term" value="F:peptide-methionine (R)-S-oxide reductase activity"/>
    <property type="evidence" value="ECO:0007669"/>
    <property type="project" value="UniProtKB-EC"/>
</dbReference>
<organism evidence="8 9">
    <name type="scientific">Raphidocelis subcapitata</name>
    <dbReference type="NCBI Taxonomy" id="307507"/>
    <lineage>
        <taxon>Eukaryota</taxon>
        <taxon>Viridiplantae</taxon>
        <taxon>Chlorophyta</taxon>
        <taxon>core chlorophytes</taxon>
        <taxon>Chlorophyceae</taxon>
        <taxon>CS clade</taxon>
        <taxon>Sphaeropleales</taxon>
        <taxon>Selenastraceae</taxon>
        <taxon>Raphidocelis</taxon>
    </lineage>
</organism>
<evidence type="ECO:0000256" key="2">
    <source>
        <dbReference type="ARBA" id="ARBA00012499"/>
    </source>
</evidence>
<protein>
    <recommendedName>
        <fullName evidence="2 5">Peptide-methionine (R)-S-oxide reductase</fullName>
        <ecNumber evidence="2 5">1.8.4.12</ecNumber>
    </recommendedName>
</protein>
<name>A0A2V0NUJ1_9CHLO</name>
<evidence type="ECO:0000256" key="6">
    <source>
        <dbReference type="SAM" id="MobiDB-lite"/>
    </source>
</evidence>
<keyword evidence="3 5" id="KW-0560">Oxidoreductase</keyword>
<dbReference type="EMBL" id="BDRX01000021">
    <property type="protein sequence ID" value="GBF90999.1"/>
    <property type="molecule type" value="Genomic_DNA"/>
</dbReference>
<accession>A0A2V0NUJ1</accession>
<dbReference type="EC" id="1.8.4.12" evidence="2 5"/>
<keyword evidence="5" id="KW-0479">Metal-binding</keyword>
<dbReference type="InterPro" id="IPR011057">
    <property type="entry name" value="Mss4-like_sf"/>
</dbReference>
<dbReference type="STRING" id="307507.A0A2V0NUJ1"/>
<evidence type="ECO:0000256" key="5">
    <source>
        <dbReference type="RuleBase" id="RU365044"/>
    </source>
</evidence>
<dbReference type="InterPro" id="IPR028427">
    <property type="entry name" value="Met_Sox_Rdtase_MsrB"/>
</dbReference>
<comment type="caution">
    <text evidence="8">The sequence shown here is derived from an EMBL/GenBank/DDBJ whole genome shotgun (WGS) entry which is preliminary data.</text>
</comment>
<gene>
    <name evidence="8" type="ORF">Rsub_03854</name>
</gene>
<dbReference type="PANTHER" id="PTHR10173">
    <property type="entry name" value="METHIONINE SULFOXIDE REDUCTASE"/>
    <property type="match status" value="1"/>
</dbReference>
<comment type="function">
    <text evidence="5">Catalyzes the reduction of methionine sulfoxide (MetSO) to methionine in proteins. Plays a protective role against oxidative stress by restoring activity to proteins that have been inactivated by methionine oxidation. MSRB family specifically reduces the MetSO R-enantiomer.</text>
</comment>
<comment type="cofactor">
    <cofactor evidence="5">
        <name>Zn(2+)</name>
        <dbReference type="ChEBI" id="CHEBI:29105"/>
    </cofactor>
    <text evidence="5">Binds 1 zinc ion per subunit.</text>
</comment>
<keyword evidence="9" id="KW-1185">Reference proteome</keyword>
<evidence type="ECO:0000256" key="1">
    <source>
        <dbReference type="ARBA" id="ARBA00007174"/>
    </source>
</evidence>
<dbReference type="NCBIfam" id="TIGR00357">
    <property type="entry name" value="peptide-methionine (R)-S-oxide reductase MsrB"/>
    <property type="match status" value="1"/>
</dbReference>
<dbReference type="PANTHER" id="PTHR10173:SF52">
    <property type="entry name" value="METHIONINE-R-SULFOXIDE REDUCTASE B1"/>
    <property type="match status" value="1"/>
</dbReference>
<dbReference type="GO" id="GO:0046872">
    <property type="term" value="F:metal ion binding"/>
    <property type="evidence" value="ECO:0007669"/>
    <property type="project" value="UniProtKB-KW"/>
</dbReference>
<dbReference type="GO" id="GO:0006979">
    <property type="term" value="P:response to oxidative stress"/>
    <property type="evidence" value="ECO:0007669"/>
    <property type="project" value="InterPro"/>
</dbReference>
<dbReference type="AlphaFoldDB" id="A0A2V0NUJ1"/>
<comment type="catalytic activity">
    <reaction evidence="4 5">
        <text>L-methionyl-[protein] + [thioredoxin]-disulfide + H2O = L-methionyl-(R)-S-oxide-[protein] + [thioredoxin]-dithiol</text>
        <dbReference type="Rhea" id="RHEA:24164"/>
        <dbReference type="Rhea" id="RHEA-COMP:10698"/>
        <dbReference type="Rhea" id="RHEA-COMP:10700"/>
        <dbReference type="Rhea" id="RHEA-COMP:12313"/>
        <dbReference type="Rhea" id="RHEA-COMP:12314"/>
        <dbReference type="ChEBI" id="CHEBI:15377"/>
        <dbReference type="ChEBI" id="CHEBI:16044"/>
        <dbReference type="ChEBI" id="CHEBI:29950"/>
        <dbReference type="ChEBI" id="CHEBI:45764"/>
        <dbReference type="ChEBI" id="CHEBI:50058"/>
        <dbReference type="EC" id="1.8.4.12"/>
    </reaction>
</comment>
<evidence type="ECO:0000313" key="8">
    <source>
        <dbReference type="EMBL" id="GBF90999.1"/>
    </source>
</evidence>
<dbReference type="GO" id="GO:0005737">
    <property type="term" value="C:cytoplasm"/>
    <property type="evidence" value="ECO:0007669"/>
    <property type="project" value="TreeGrafter"/>
</dbReference>
<dbReference type="Proteomes" id="UP000247498">
    <property type="component" value="Unassembled WGS sequence"/>
</dbReference>
<dbReference type="OrthoDB" id="44061at2759"/>
<evidence type="ECO:0000259" key="7">
    <source>
        <dbReference type="PROSITE" id="PS51790"/>
    </source>
</evidence>
<sequence>MRALRPAPAPAPAARASGARRPAAAPRGRAALPPRALLGGLGRLLGLGGGVDADGKEGAAMGAAASKQRHWRPTPAAGPTIQRVSSSGFDVTPLTAEQQAAAAAALGDMSRHVALNSGTERPFTGTFADGRRWDTKEKGVYVDAISGLPLFESSAKFNSGTGWPSFFKPIDPEHVIEVVDKSIPFMPRTEVVCAKSGAHLGHVFDDGPAPTGKRYCMNAAALRFVPEGEPLPLKASQPKP</sequence>
<proteinExistence type="inferred from homology"/>
<dbReference type="PROSITE" id="PS51790">
    <property type="entry name" value="MSRB"/>
    <property type="match status" value="1"/>
</dbReference>
<comment type="similarity">
    <text evidence="1 5">Belongs to the MsrB Met sulfoxide reductase family.</text>
</comment>
<evidence type="ECO:0000256" key="4">
    <source>
        <dbReference type="ARBA" id="ARBA00048488"/>
    </source>
</evidence>
<keyword evidence="5" id="KW-0862">Zinc</keyword>
<dbReference type="InParanoid" id="A0A2V0NUJ1"/>
<evidence type="ECO:0000256" key="3">
    <source>
        <dbReference type="ARBA" id="ARBA00023002"/>
    </source>
</evidence>
<reference evidence="8 9" key="1">
    <citation type="journal article" date="2018" name="Sci. Rep.">
        <title>Raphidocelis subcapitata (=Pseudokirchneriella subcapitata) provides an insight into genome evolution and environmental adaptations in the Sphaeropleales.</title>
        <authorList>
            <person name="Suzuki S."/>
            <person name="Yamaguchi H."/>
            <person name="Nakajima N."/>
            <person name="Kawachi M."/>
        </authorList>
    </citation>
    <scope>NUCLEOTIDE SEQUENCE [LARGE SCALE GENOMIC DNA]</scope>
    <source>
        <strain evidence="8 9">NIES-35</strain>
    </source>
</reference>
<evidence type="ECO:0000313" key="9">
    <source>
        <dbReference type="Proteomes" id="UP000247498"/>
    </source>
</evidence>
<dbReference type="Pfam" id="PF01641">
    <property type="entry name" value="SelR"/>
    <property type="match status" value="1"/>
</dbReference>
<dbReference type="InterPro" id="IPR002579">
    <property type="entry name" value="Met_Sox_Rdtase_MsrB_dom"/>
</dbReference>
<dbReference type="Gene3D" id="2.170.150.20">
    <property type="entry name" value="Peptide methionine sulfoxide reductase"/>
    <property type="match status" value="1"/>
</dbReference>
<feature type="domain" description="MsrB" evidence="7">
    <location>
        <begin position="99"/>
        <end position="227"/>
    </location>
</feature>
<feature type="region of interest" description="Disordered" evidence="6">
    <location>
        <begin position="1"/>
        <end position="30"/>
    </location>
</feature>
<dbReference type="GO" id="GO:0030091">
    <property type="term" value="P:protein repair"/>
    <property type="evidence" value="ECO:0007669"/>
    <property type="project" value="InterPro"/>
</dbReference>
<dbReference type="SUPFAM" id="SSF51316">
    <property type="entry name" value="Mss4-like"/>
    <property type="match status" value="1"/>
</dbReference>